<dbReference type="SUPFAM" id="SSF46785">
    <property type="entry name" value="Winged helix' DNA-binding domain"/>
    <property type="match status" value="1"/>
</dbReference>
<reference evidence="3 4" key="1">
    <citation type="submission" date="2019-03" db="EMBL/GenBank/DDBJ databases">
        <title>Draft genome sequences of novel Actinobacteria.</title>
        <authorList>
            <person name="Sahin N."/>
            <person name="Ay H."/>
            <person name="Saygin H."/>
        </authorList>
    </citation>
    <scope>NUCLEOTIDE SEQUENCE [LARGE SCALE GENOMIC DNA]</scope>
    <source>
        <strain evidence="3 4">H3C3</strain>
    </source>
</reference>
<dbReference type="Pfam" id="PF00480">
    <property type="entry name" value="ROK"/>
    <property type="match status" value="1"/>
</dbReference>
<dbReference type="Proteomes" id="UP000294513">
    <property type="component" value="Unassembled WGS sequence"/>
</dbReference>
<dbReference type="PANTHER" id="PTHR18964:SF149">
    <property type="entry name" value="BIFUNCTIONAL UDP-N-ACETYLGLUCOSAMINE 2-EPIMERASE_N-ACETYLMANNOSAMINE KINASE"/>
    <property type="match status" value="1"/>
</dbReference>
<dbReference type="InterPro" id="IPR036388">
    <property type="entry name" value="WH-like_DNA-bd_sf"/>
</dbReference>
<evidence type="ECO:0000256" key="1">
    <source>
        <dbReference type="ARBA" id="ARBA00006479"/>
    </source>
</evidence>
<evidence type="ECO:0000313" key="4">
    <source>
        <dbReference type="Proteomes" id="UP000294513"/>
    </source>
</evidence>
<name>A0A4R5C951_9ACTN</name>
<protein>
    <submittedName>
        <fullName evidence="3">ROK family protein</fullName>
    </submittedName>
</protein>
<dbReference type="EMBL" id="SMKU01000013">
    <property type="protein sequence ID" value="TDD95319.1"/>
    <property type="molecule type" value="Genomic_DNA"/>
</dbReference>
<dbReference type="Gene3D" id="3.30.420.40">
    <property type="match status" value="2"/>
</dbReference>
<evidence type="ECO:0000313" key="3">
    <source>
        <dbReference type="EMBL" id="TDD95319.1"/>
    </source>
</evidence>
<dbReference type="GO" id="GO:0003700">
    <property type="term" value="F:DNA-binding transcription factor activity"/>
    <property type="evidence" value="ECO:0007669"/>
    <property type="project" value="InterPro"/>
</dbReference>
<dbReference type="InterPro" id="IPR000835">
    <property type="entry name" value="HTH_MarR-typ"/>
</dbReference>
<feature type="domain" description="HTH marR-type" evidence="2">
    <location>
        <begin position="17"/>
        <end position="63"/>
    </location>
</feature>
<sequence length="394" mass="40712">MAQHATLTTMREINASVVLDAIRTDPPLSRAEVSRRTGMTKPTVANALDLLLAAGLVRETEPPAGETHYGAVYFEPLDTLAHVLALDIGTRFVRGAVSDLSGAVVARYDERIDGPAPDVVLAGARAVRDRLTRDGPPLELAVAGVPGVVDPEEGVIRESNRAALEGMAIRTELGAVLGVATEVENDINLAAIGEHASGAGREVDDFVFLSIGTGVGAGLILGGRPHRGSRGAAGEVDNPAPGTAIAPDSPSADALLTWAAEWISARAKAGSALASARPGRVTAEAIFAADRAGDPLAARILVEQARRTAVRIAEIVRVTDVELVVLGGGVGLACTQILPRIEAELAILLRHPPRVAVSSLGDAPVLVGAMAMGSRLARQRFAERCISGVTAGRS</sequence>
<proteinExistence type="inferred from homology"/>
<organism evidence="3 4">
    <name type="scientific">Actinomadura rubrisoli</name>
    <dbReference type="NCBI Taxonomy" id="2530368"/>
    <lineage>
        <taxon>Bacteria</taxon>
        <taxon>Bacillati</taxon>
        <taxon>Actinomycetota</taxon>
        <taxon>Actinomycetes</taxon>
        <taxon>Streptosporangiales</taxon>
        <taxon>Thermomonosporaceae</taxon>
        <taxon>Actinomadura</taxon>
    </lineage>
</organism>
<keyword evidence="4" id="KW-1185">Reference proteome</keyword>
<evidence type="ECO:0000259" key="2">
    <source>
        <dbReference type="Pfam" id="PF12802"/>
    </source>
</evidence>
<comment type="similarity">
    <text evidence="1">Belongs to the ROK (NagC/XylR) family.</text>
</comment>
<dbReference type="PANTHER" id="PTHR18964">
    <property type="entry name" value="ROK (REPRESSOR, ORF, KINASE) FAMILY"/>
    <property type="match status" value="1"/>
</dbReference>
<comment type="caution">
    <text evidence="3">The sequence shown here is derived from an EMBL/GenBank/DDBJ whole genome shotgun (WGS) entry which is preliminary data.</text>
</comment>
<dbReference type="Pfam" id="PF12802">
    <property type="entry name" value="MarR_2"/>
    <property type="match status" value="1"/>
</dbReference>
<dbReference type="InterPro" id="IPR000600">
    <property type="entry name" value="ROK"/>
</dbReference>
<dbReference type="RefSeq" id="WP_131889652.1">
    <property type="nucleotide sequence ID" value="NZ_SMKU01000013.1"/>
</dbReference>
<dbReference type="InterPro" id="IPR043129">
    <property type="entry name" value="ATPase_NBD"/>
</dbReference>
<dbReference type="SUPFAM" id="SSF53067">
    <property type="entry name" value="Actin-like ATPase domain"/>
    <property type="match status" value="1"/>
</dbReference>
<accession>A0A4R5C951</accession>
<dbReference type="InterPro" id="IPR036390">
    <property type="entry name" value="WH_DNA-bd_sf"/>
</dbReference>
<dbReference type="AlphaFoldDB" id="A0A4R5C951"/>
<gene>
    <name evidence="3" type="ORF">E1298_05505</name>
</gene>
<dbReference type="Gene3D" id="1.10.10.10">
    <property type="entry name" value="Winged helix-like DNA-binding domain superfamily/Winged helix DNA-binding domain"/>
    <property type="match status" value="1"/>
</dbReference>
<dbReference type="OrthoDB" id="37575at2"/>